<name>A0A0R2DWT4_9LACO</name>
<feature type="compositionally biased region" description="Basic and acidic residues" evidence="1">
    <location>
        <begin position="464"/>
        <end position="477"/>
    </location>
</feature>
<feature type="transmembrane region" description="Helical" evidence="2">
    <location>
        <begin position="151"/>
        <end position="169"/>
    </location>
</feature>
<feature type="transmembrane region" description="Helical" evidence="2">
    <location>
        <begin position="369"/>
        <end position="389"/>
    </location>
</feature>
<feature type="transmembrane region" description="Helical" evidence="2">
    <location>
        <begin position="123"/>
        <end position="145"/>
    </location>
</feature>
<evidence type="ECO:0000313" key="4">
    <source>
        <dbReference type="Proteomes" id="UP000050961"/>
    </source>
</evidence>
<gene>
    <name evidence="3" type="ORF">FD15_GL002067</name>
</gene>
<keyword evidence="2" id="KW-0472">Membrane</keyword>
<evidence type="ECO:0000256" key="1">
    <source>
        <dbReference type="SAM" id="MobiDB-lite"/>
    </source>
</evidence>
<dbReference type="RefSeq" id="WP_056967451.1">
    <property type="nucleotide sequence ID" value="NZ_AYZF01000017.1"/>
</dbReference>
<dbReference type="Proteomes" id="UP000050961">
    <property type="component" value="Unassembled WGS sequence"/>
</dbReference>
<organism evidence="3 4">
    <name type="scientific">Liquorilactobacillus sucicola DSM 21376 = JCM 15457</name>
    <dbReference type="NCBI Taxonomy" id="1423806"/>
    <lineage>
        <taxon>Bacteria</taxon>
        <taxon>Bacillati</taxon>
        <taxon>Bacillota</taxon>
        <taxon>Bacilli</taxon>
        <taxon>Lactobacillales</taxon>
        <taxon>Lactobacillaceae</taxon>
        <taxon>Liquorilactobacillus</taxon>
    </lineage>
</organism>
<feature type="transmembrane region" description="Helical" evidence="2">
    <location>
        <begin position="277"/>
        <end position="300"/>
    </location>
</feature>
<dbReference type="InterPro" id="IPR058112">
    <property type="entry name" value="CD3337_EF1877-like"/>
</dbReference>
<reference evidence="3 4" key="1">
    <citation type="journal article" date="2015" name="Genome Announc.">
        <title>Expanding the biotechnology potential of lactobacilli through comparative genomics of 213 strains and associated genera.</title>
        <authorList>
            <person name="Sun Z."/>
            <person name="Harris H.M."/>
            <person name="McCann A."/>
            <person name="Guo C."/>
            <person name="Argimon S."/>
            <person name="Zhang W."/>
            <person name="Yang X."/>
            <person name="Jeffery I.B."/>
            <person name="Cooney J.C."/>
            <person name="Kagawa T.F."/>
            <person name="Liu W."/>
            <person name="Song Y."/>
            <person name="Salvetti E."/>
            <person name="Wrobel A."/>
            <person name="Rasinkangas P."/>
            <person name="Parkhill J."/>
            <person name="Rea M.C."/>
            <person name="O'Sullivan O."/>
            <person name="Ritari J."/>
            <person name="Douillard F.P."/>
            <person name="Paul Ross R."/>
            <person name="Yang R."/>
            <person name="Briner A.E."/>
            <person name="Felis G.E."/>
            <person name="de Vos W.M."/>
            <person name="Barrangou R."/>
            <person name="Klaenhammer T.R."/>
            <person name="Caufield P.W."/>
            <person name="Cui Y."/>
            <person name="Zhang H."/>
            <person name="O'Toole P.W."/>
        </authorList>
    </citation>
    <scope>NUCLEOTIDE SEQUENCE [LARGE SCALE GENOMIC DNA]</scope>
    <source>
        <strain evidence="3 4">DSM 21376</strain>
    </source>
</reference>
<feature type="transmembrane region" description="Helical" evidence="2">
    <location>
        <begin position="306"/>
        <end position="325"/>
    </location>
</feature>
<dbReference type="EMBL" id="AYZF01000017">
    <property type="protein sequence ID" value="KRN05511.1"/>
    <property type="molecule type" value="Genomic_DNA"/>
</dbReference>
<dbReference type="eggNOG" id="COG5644">
    <property type="taxonomic scope" value="Bacteria"/>
</dbReference>
<dbReference type="NCBIfam" id="NF046089">
    <property type="entry name" value="CD3337_EF1877"/>
    <property type="match status" value="1"/>
</dbReference>
<sequence>MKTKYKKLGLIGVIPLISLFIYRIAVFADSKTSVKDVLTGYEMSKILSTLDSFNPYMEKASLTNVTLKAISALTGFFWEINRFVFKIFDFSLNMMFGATAVNNSINNLIDKIAGLSGQLWDNLFGKFGIILFVVSILSAFYIAAFKNERDGLKRILFTLVIVGFSAVWFKNSSYMLQTFNSISTTAQSSLMSLDNSQAIKNADATSIVRKAFFEKSIERPYYLMNYGKTSIPAVNKSKEKPYEFLSTDYDKDSDKINEKVNASDNKYLKEDYMYYKVLISLMSPLVSISYGIPLFAIGFMNLCVQIFALVLSLVLPVMALISLIPKYSGSLFKGLSDVILLFFSKACLVLGILAINICQQVVDIIIPPSSYAGYFVNALVLWLIMFLGWKNRSYLIKRFSGGRIKSSTEIMQTVNNQKEKIVESAHEANDRLVNTNQFIRNSSGKVVNLFNNGNSNNEVSNDVAESRKKVDKSERTPQENTESQSLIQKLKNKRVKQHKQQNGIEKSLTKKNETNSSENNKQKQDKAQRNNSEVSEKDRIIKINDHYEKGQKEKVPDPQKIKDIEQRRKLKINSRTEQSVDRLDEATYKAKKKLHESKINPNELQERIESMRE</sequence>
<feature type="compositionally biased region" description="Polar residues" evidence="1">
    <location>
        <begin position="478"/>
        <end position="487"/>
    </location>
</feature>
<accession>A0A0R2DWT4</accession>
<feature type="transmembrane region" description="Helical" evidence="2">
    <location>
        <begin position="337"/>
        <end position="357"/>
    </location>
</feature>
<proteinExistence type="predicted"/>
<keyword evidence="2" id="KW-0812">Transmembrane</keyword>
<feature type="region of interest" description="Disordered" evidence="1">
    <location>
        <begin position="450"/>
        <end position="561"/>
    </location>
</feature>
<keyword evidence="4" id="KW-1185">Reference proteome</keyword>
<dbReference type="AlphaFoldDB" id="A0A0R2DWT4"/>
<dbReference type="STRING" id="1423806.FD15_GL002067"/>
<dbReference type="PATRIC" id="fig|1423806.3.peg.2105"/>
<feature type="compositionally biased region" description="Basic residues" evidence="1">
    <location>
        <begin position="490"/>
        <end position="499"/>
    </location>
</feature>
<comment type="caution">
    <text evidence="3">The sequence shown here is derived from an EMBL/GenBank/DDBJ whole genome shotgun (WGS) entry which is preliminary data.</text>
</comment>
<keyword evidence="2" id="KW-1133">Transmembrane helix</keyword>
<protein>
    <submittedName>
        <fullName evidence="3">Uncharacterized protein</fullName>
    </submittedName>
</protein>
<evidence type="ECO:0000313" key="3">
    <source>
        <dbReference type="EMBL" id="KRN05511.1"/>
    </source>
</evidence>
<feature type="compositionally biased region" description="Basic and acidic residues" evidence="1">
    <location>
        <begin position="520"/>
        <end position="561"/>
    </location>
</feature>
<feature type="transmembrane region" description="Helical" evidence="2">
    <location>
        <begin position="7"/>
        <end position="28"/>
    </location>
</feature>
<evidence type="ECO:0000256" key="2">
    <source>
        <dbReference type="SAM" id="Phobius"/>
    </source>
</evidence>
<feature type="compositionally biased region" description="Low complexity" evidence="1">
    <location>
        <begin position="450"/>
        <end position="463"/>
    </location>
</feature>